<sequence length="225" mass="25481">FTGVPAKTPLAGFVHPTSKEVYVADWLSATHQKHVTYLQVALEEMHRNVTVRSDKLRQQARGLRDRKSQVKFAGFSVGDFVLVGLVVNRPMKLALHWRGQVTRVITDHVMETQQLVTPYEVTVHHACRLKMYHEGGREVTKDLEAQIAVYICYLDEGPVAESREEARDKSVGQFVFLSTYYVSFNLNEWNIIATMGVAPGLLLLLCMQFVPDTHRICCFSTTTPS</sequence>
<organism evidence="1 2">
    <name type="scientific">Aphanomyces astaci</name>
    <name type="common">Crayfish plague agent</name>
    <dbReference type="NCBI Taxonomy" id="112090"/>
    <lineage>
        <taxon>Eukaryota</taxon>
        <taxon>Sar</taxon>
        <taxon>Stramenopiles</taxon>
        <taxon>Oomycota</taxon>
        <taxon>Saprolegniomycetes</taxon>
        <taxon>Saprolegniales</taxon>
        <taxon>Verrucalvaceae</taxon>
        <taxon>Aphanomyces</taxon>
    </lineage>
</organism>
<evidence type="ECO:0000313" key="1">
    <source>
        <dbReference type="EMBL" id="RHZ39557.1"/>
    </source>
</evidence>
<accession>A0A397FVT4</accession>
<dbReference type="AlphaFoldDB" id="A0A397FVT4"/>
<comment type="caution">
    <text evidence="1">The sequence shown here is derived from an EMBL/GenBank/DDBJ whole genome shotgun (WGS) entry which is preliminary data.</text>
</comment>
<dbReference type="Proteomes" id="UP000266196">
    <property type="component" value="Unassembled WGS sequence"/>
</dbReference>
<evidence type="ECO:0000313" key="2">
    <source>
        <dbReference type="Proteomes" id="UP000266196"/>
    </source>
</evidence>
<feature type="non-terminal residue" evidence="1">
    <location>
        <position position="1"/>
    </location>
</feature>
<proteinExistence type="predicted"/>
<protein>
    <submittedName>
        <fullName evidence="1">Uncharacterized protein</fullName>
    </submittedName>
</protein>
<gene>
    <name evidence="1" type="ORF">DYB31_012767</name>
</gene>
<dbReference type="VEuPathDB" id="FungiDB:H257_13316"/>
<reference evidence="1 2" key="1">
    <citation type="submission" date="2018-08" db="EMBL/GenBank/DDBJ databases">
        <title>Aphanomyces genome sequencing and annotation.</title>
        <authorList>
            <person name="Minardi D."/>
            <person name="Oidtmann B."/>
            <person name="Van Der Giezen M."/>
            <person name="Studholme D.J."/>
        </authorList>
    </citation>
    <scope>NUCLEOTIDE SEQUENCE [LARGE SCALE GENOMIC DNA]</scope>
    <source>
        <strain evidence="1 2">197901</strain>
    </source>
</reference>
<name>A0A397FVT4_APHAT</name>
<dbReference type="EMBL" id="QUTE01003662">
    <property type="protein sequence ID" value="RHZ39557.1"/>
    <property type="molecule type" value="Genomic_DNA"/>
</dbReference>